<reference evidence="2" key="1">
    <citation type="submission" date="2016-11" db="UniProtKB">
        <authorList>
            <consortium name="WormBaseParasite"/>
        </authorList>
    </citation>
    <scope>IDENTIFICATION</scope>
</reference>
<protein>
    <submittedName>
        <fullName evidence="2">Uncharacterized protein</fullName>
    </submittedName>
</protein>
<accession>A0A1I7YI45</accession>
<dbReference type="AlphaFoldDB" id="A0A1I7YI45"/>
<dbReference type="WBParaSite" id="L893_g16540.t1">
    <property type="protein sequence ID" value="L893_g16540.t1"/>
    <property type="gene ID" value="L893_g16540"/>
</dbReference>
<proteinExistence type="predicted"/>
<name>A0A1I7YI45_9BILA</name>
<organism evidence="1 2">
    <name type="scientific">Steinernema glaseri</name>
    <dbReference type="NCBI Taxonomy" id="37863"/>
    <lineage>
        <taxon>Eukaryota</taxon>
        <taxon>Metazoa</taxon>
        <taxon>Ecdysozoa</taxon>
        <taxon>Nematoda</taxon>
        <taxon>Chromadorea</taxon>
        <taxon>Rhabditida</taxon>
        <taxon>Tylenchina</taxon>
        <taxon>Panagrolaimomorpha</taxon>
        <taxon>Strongyloidoidea</taxon>
        <taxon>Steinernematidae</taxon>
        <taxon>Steinernema</taxon>
    </lineage>
</organism>
<evidence type="ECO:0000313" key="2">
    <source>
        <dbReference type="WBParaSite" id="L893_g16540.t1"/>
    </source>
</evidence>
<sequence>MHKRDFRPQSIAETVSLIQECNTTTPEEADHSSPSIFAHLILLSQLTWSTKSSAVFITLPMESRFIDESTLWMLPILRIEIRHVAWPDTRQPSTYHQHQKIT</sequence>
<evidence type="ECO:0000313" key="1">
    <source>
        <dbReference type="Proteomes" id="UP000095287"/>
    </source>
</evidence>
<dbReference type="Proteomes" id="UP000095287">
    <property type="component" value="Unplaced"/>
</dbReference>
<keyword evidence="1" id="KW-1185">Reference proteome</keyword>